<comment type="similarity">
    <text evidence="1 6">Belongs to the FMO family.</text>
</comment>
<comment type="caution">
    <text evidence="7">The sequence shown here is derived from an EMBL/GenBank/DDBJ whole genome shotgun (WGS) entry which is preliminary data.</text>
</comment>
<name>A0AAD8TSP5_LOLMU</name>
<evidence type="ECO:0000256" key="3">
    <source>
        <dbReference type="ARBA" id="ARBA00022827"/>
    </source>
</evidence>
<evidence type="ECO:0000313" key="7">
    <source>
        <dbReference type="EMBL" id="KAK1686996.1"/>
    </source>
</evidence>
<dbReference type="InterPro" id="IPR050346">
    <property type="entry name" value="FMO-like"/>
</dbReference>
<keyword evidence="2 6" id="KW-0285">Flavoprotein</keyword>
<dbReference type="Gene3D" id="3.50.50.60">
    <property type="entry name" value="FAD/NAD(P)-binding domain"/>
    <property type="match status" value="2"/>
</dbReference>
<dbReference type="AlphaFoldDB" id="A0AAD8TSP5"/>
<organism evidence="7 8">
    <name type="scientific">Lolium multiflorum</name>
    <name type="common">Italian ryegrass</name>
    <name type="synonym">Lolium perenne subsp. multiflorum</name>
    <dbReference type="NCBI Taxonomy" id="4521"/>
    <lineage>
        <taxon>Eukaryota</taxon>
        <taxon>Viridiplantae</taxon>
        <taxon>Streptophyta</taxon>
        <taxon>Embryophyta</taxon>
        <taxon>Tracheophyta</taxon>
        <taxon>Spermatophyta</taxon>
        <taxon>Magnoliopsida</taxon>
        <taxon>Liliopsida</taxon>
        <taxon>Poales</taxon>
        <taxon>Poaceae</taxon>
        <taxon>BOP clade</taxon>
        <taxon>Pooideae</taxon>
        <taxon>Poodae</taxon>
        <taxon>Poeae</taxon>
        <taxon>Poeae Chloroplast Group 2 (Poeae type)</taxon>
        <taxon>Loliodinae</taxon>
        <taxon>Loliinae</taxon>
        <taxon>Lolium</taxon>
    </lineage>
</organism>
<evidence type="ECO:0000256" key="5">
    <source>
        <dbReference type="ARBA" id="ARBA00023002"/>
    </source>
</evidence>
<dbReference type="GO" id="GO:0050660">
    <property type="term" value="F:flavin adenine dinucleotide binding"/>
    <property type="evidence" value="ECO:0007669"/>
    <property type="project" value="InterPro"/>
</dbReference>
<keyword evidence="8" id="KW-1185">Reference proteome</keyword>
<comment type="cofactor">
    <cofactor evidence="6">
        <name>FAD</name>
        <dbReference type="ChEBI" id="CHEBI:57692"/>
    </cofactor>
</comment>
<dbReference type="Pfam" id="PF00743">
    <property type="entry name" value="FMO-like"/>
    <property type="match status" value="2"/>
</dbReference>
<gene>
    <name evidence="7" type="ORF">QYE76_047844</name>
</gene>
<dbReference type="EMBL" id="JAUUTY010000002">
    <property type="protein sequence ID" value="KAK1686996.1"/>
    <property type="molecule type" value="Genomic_DNA"/>
</dbReference>
<keyword evidence="6" id="KW-0503">Monooxygenase</keyword>
<dbReference type="Proteomes" id="UP001231189">
    <property type="component" value="Unassembled WGS sequence"/>
</dbReference>
<sequence>MAKSLESSPAQADGVPRARAVAVVGAGAAGLVAARELLREGHAVTVFERSDRVGGTWAYDPRPDGPDPLGSGGAVHGGSSMYASLRTNLPRELMGFSGHESLAGRVFAGDPREFPGHREVLAFLLAFAEESGVAGHIRLRAEVVRVAPPLGRRGEEGERWSVSWRGESGEVAVDAFDAVVVCNGHCTVPLVPKLRGIDKWRGKQIHSHNYRIPEPFRDQIVVVVGLGASGVDIAREISQVAKEVHIASRNNEHRLGKIDLYPNVWMHAEVECIEDDGQLRLAEGTTVTADTILYCTGYHYHFPFLDLDELCVDEDNSVGPLYKHVFPPKYAPNLSFVGLPSKTIIFQSFELESKWVAHALSGRAALPSEEGMLAAVQEHYRQMEESGKPRRHTHVLMPEWVEHMNWLAAQVGEPRMEAQRQEMYERAVECIWSLDGGYRDRSQP</sequence>
<keyword evidence="4" id="KW-0521">NADP</keyword>
<dbReference type="SUPFAM" id="SSF51905">
    <property type="entry name" value="FAD/NAD(P)-binding domain"/>
    <property type="match status" value="2"/>
</dbReference>
<evidence type="ECO:0000313" key="8">
    <source>
        <dbReference type="Proteomes" id="UP001231189"/>
    </source>
</evidence>
<evidence type="ECO:0000256" key="6">
    <source>
        <dbReference type="RuleBase" id="RU361177"/>
    </source>
</evidence>
<dbReference type="GO" id="GO:0050661">
    <property type="term" value="F:NADP binding"/>
    <property type="evidence" value="ECO:0007669"/>
    <property type="project" value="InterPro"/>
</dbReference>
<reference evidence="7" key="1">
    <citation type="submission" date="2023-07" db="EMBL/GenBank/DDBJ databases">
        <title>A chromosome-level genome assembly of Lolium multiflorum.</title>
        <authorList>
            <person name="Chen Y."/>
            <person name="Copetti D."/>
            <person name="Kolliker R."/>
            <person name="Studer B."/>
        </authorList>
    </citation>
    <scope>NUCLEOTIDE SEQUENCE</scope>
    <source>
        <strain evidence="7">02402/16</strain>
        <tissue evidence="7">Leaf</tissue>
    </source>
</reference>
<keyword evidence="3 6" id="KW-0274">FAD</keyword>
<dbReference type="InterPro" id="IPR020946">
    <property type="entry name" value="Flavin_mOase-like"/>
</dbReference>
<dbReference type="InterPro" id="IPR036188">
    <property type="entry name" value="FAD/NAD-bd_sf"/>
</dbReference>
<dbReference type="PANTHER" id="PTHR23023">
    <property type="entry name" value="DIMETHYLANILINE MONOOXYGENASE"/>
    <property type="match status" value="1"/>
</dbReference>
<keyword evidence="5 6" id="KW-0560">Oxidoreductase</keyword>
<dbReference type="GO" id="GO:0004499">
    <property type="term" value="F:N,N-dimethylaniline monooxygenase activity"/>
    <property type="evidence" value="ECO:0007669"/>
    <property type="project" value="InterPro"/>
</dbReference>
<evidence type="ECO:0000256" key="2">
    <source>
        <dbReference type="ARBA" id="ARBA00022630"/>
    </source>
</evidence>
<dbReference type="PRINTS" id="PR00370">
    <property type="entry name" value="FMOXYGENASE"/>
</dbReference>
<dbReference type="FunFam" id="3.50.50.60:FF:000099">
    <property type="entry name" value="Flavin-containing monooxygenase"/>
    <property type="match status" value="1"/>
</dbReference>
<dbReference type="PIRSF" id="PIRSF000332">
    <property type="entry name" value="FMO"/>
    <property type="match status" value="1"/>
</dbReference>
<evidence type="ECO:0000256" key="1">
    <source>
        <dbReference type="ARBA" id="ARBA00009183"/>
    </source>
</evidence>
<dbReference type="InterPro" id="IPR000960">
    <property type="entry name" value="Flavin_mOase"/>
</dbReference>
<protein>
    <recommendedName>
        <fullName evidence="6">Flavin-containing monooxygenase</fullName>
        <ecNumber evidence="6">1.-.-.-</ecNumber>
    </recommendedName>
</protein>
<evidence type="ECO:0000256" key="4">
    <source>
        <dbReference type="ARBA" id="ARBA00022857"/>
    </source>
</evidence>
<proteinExistence type="inferred from homology"/>
<accession>A0AAD8TSP5</accession>
<dbReference type="EC" id="1.-.-.-" evidence="6"/>